<protein>
    <submittedName>
        <fullName evidence="1">Uncharacterized protein</fullName>
    </submittedName>
</protein>
<organism evidence="1 3">
    <name type="scientific">Orbilia oligospora</name>
    <name type="common">Nematode-trapping fungus</name>
    <name type="synonym">Arthrobotrys oligospora</name>
    <dbReference type="NCBI Taxonomy" id="2813651"/>
    <lineage>
        <taxon>Eukaryota</taxon>
        <taxon>Fungi</taxon>
        <taxon>Dikarya</taxon>
        <taxon>Ascomycota</taxon>
        <taxon>Pezizomycotina</taxon>
        <taxon>Orbiliomycetes</taxon>
        <taxon>Orbiliales</taxon>
        <taxon>Orbiliaceae</taxon>
        <taxon>Orbilia</taxon>
    </lineage>
</organism>
<reference evidence="3 4" key="1">
    <citation type="submission" date="2019-06" db="EMBL/GenBank/DDBJ databases">
        <authorList>
            <person name="Palmer J.M."/>
        </authorList>
    </citation>
    <scope>NUCLEOTIDE SEQUENCE [LARGE SCALE GENOMIC DNA]</scope>
    <source>
        <strain evidence="1 3">TWF106</strain>
        <strain evidence="2 4">TWF191</strain>
    </source>
</reference>
<comment type="caution">
    <text evidence="1">The sequence shown here is derived from an EMBL/GenBank/DDBJ whole genome shotgun (WGS) entry which is preliminary data.</text>
</comment>
<gene>
    <name evidence="1" type="ORF">TWF106_001346</name>
    <name evidence="2" type="ORF">TWF191_000754</name>
</gene>
<evidence type="ECO:0000313" key="4">
    <source>
        <dbReference type="Proteomes" id="UP000483672"/>
    </source>
</evidence>
<dbReference type="EMBL" id="WIPF01000011">
    <property type="protein sequence ID" value="KAF3229845.1"/>
    <property type="molecule type" value="Genomic_DNA"/>
</dbReference>
<accession>A0A6G1MNP4</accession>
<evidence type="ECO:0000313" key="1">
    <source>
        <dbReference type="EMBL" id="KAF3226131.1"/>
    </source>
</evidence>
<sequence length="329" mass="38025">MHHSQTRHGHRYIPADQSYPVRNEILADEAHVSVYSEIFKHLFFPYNEYHRFPSNQHYQSRNGLTWLKRLSYDRVTTDNVNIAKINIASITPSTAKFSAVYDTGDLGVNTPSLGIRLEQSNHNSSRARYGNTRHLDIVAEAQFPLYDIKSLAVRRVADDDYSRLDNGYMGPGQDPSQDDYTYEVTINLSSYGSAARRFSLSPHYRDRAQDSAARCLKDLHKHAESIRFLILGPQESWFKLKRLQAELGLRADVGNSTNTIFVGSENRNRRMGHRWGGSATGGRDMWNRSPSFEEEEDDDFVRGDWVNVRAERRYGRRDRYRDCDVDCVY</sequence>
<evidence type="ECO:0000313" key="3">
    <source>
        <dbReference type="Proteomes" id="UP000472727"/>
    </source>
</evidence>
<dbReference type="AlphaFoldDB" id="A0A6G1MNP4"/>
<evidence type="ECO:0000313" key="2">
    <source>
        <dbReference type="EMBL" id="KAF3229845.1"/>
    </source>
</evidence>
<dbReference type="EMBL" id="WIWS01000012">
    <property type="protein sequence ID" value="KAF3226131.1"/>
    <property type="molecule type" value="Genomic_DNA"/>
</dbReference>
<dbReference type="Proteomes" id="UP000472727">
    <property type="component" value="Unassembled WGS sequence"/>
</dbReference>
<proteinExistence type="predicted"/>
<name>A0A6G1MNP4_ORBOL</name>
<dbReference type="Proteomes" id="UP000483672">
    <property type="component" value="Unassembled WGS sequence"/>
</dbReference>